<protein>
    <submittedName>
        <fullName evidence="1">11a71d54-4676-402d-b753-e91442e9a190</fullName>
    </submittedName>
</protein>
<reference evidence="1 2" key="1">
    <citation type="submission" date="2018-04" db="EMBL/GenBank/DDBJ databases">
        <authorList>
            <person name="Huttner S."/>
            <person name="Dainat J."/>
        </authorList>
    </citation>
    <scope>NUCLEOTIDE SEQUENCE [LARGE SCALE GENOMIC DNA]</scope>
</reference>
<evidence type="ECO:0000313" key="2">
    <source>
        <dbReference type="Proteomes" id="UP000289323"/>
    </source>
</evidence>
<accession>A0A446BBZ4</accession>
<dbReference type="Proteomes" id="UP000289323">
    <property type="component" value="Unassembled WGS sequence"/>
</dbReference>
<evidence type="ECO:0000313" key="1">
    <source>
        <dbReference type="EMBL" id="SPQ19958.1"/>
    </source>
</evidence>
<dbReference type="AlphaFoldDB" id="A0A446BBZ4"/>
<name>A0A446BBZ4_9PEZI</name>
<dbReference type="EMBL" id="OUUZ01000003">
    <property type="protein sequence ID" value="SPQ19958.1"/>
    <property type="molecule type" value="Genomic_DNA"/>
</dbReference>
<organism evidence="1 2">
    <name type="scientific">Thermothielavioides terrestris</name>
    <dbReference type="NCBI Taxonomy" id="2587410"/>
    <lineage>
        <taxon>Eukaryota</taxon>
        <taxon>Fungi</taxon>
        <taxon>Dikarya</taxon>
        <taxon>Ascomycota</taxon>
        <taxon>Pezizomycotina</taxon>
        <taxon>Sordariomycetes</taxon>
        <taxon>Sordariomycetidae</taxon>
        <taxon>Sordariales</taxon>
        <taxon>Chaetomiaceae</taxon>
        <taxon>Thermothielavioides</taxon>
    </lineage>
</organism>
<sequence>MSPEWQPEQLDQQVGRVMLPTESLAWNCLEALRSRLSSRLARRTPAWTVGGGRHRPQKRDNDAAFFEADLRFVFDAAPEITCLSPADYAAMDSKATGLLESLDELVNDQLVDAEDDQWPQGWEPESNGDVPVPHDAAMLGDQYPRLYALIIFLEDAEGTLNLATGPGWLIFILIRRSAIDA</sequence>
<gene>
    <name evidence="1" type="ORF">TT172_LOCUS2377</name>
</gene>
<proteinExistence type="predicted"/>